<proteinExistence type="predicted"/>
<accession>A0A8J6EPB4</accession>
<name>A0A8J6EPB4_ELECQ</name>
<organism evidence="1 2">
    <name type="scientific">Eleutherodactylus coqui</name>
    <name type="common">Puerto Rican coqui</name>
    <dbReference type="NCBI Taxonomy" id="57060"/>
    <lineage>
        <taxon>Eukaryota</taxon>
        <taxon>Metazoa</taxon>
        <taxon>Chordata</taxon>
        <taxon>Craniata</taxon>
        <taxon>Vertebrata</taxon>
        <taxon>Euteleostomi</taxon>
        <taxon>Amphibia</taxon>
        <taxon>Batrachia</taxon>
        <taxon>Anura</taxon>
        <taxon>Neobatrachia</taxon>
        <taxon>Hyloidea</taxon>
        <taxon>Eleutherodactylidae</taxon>
        <taxon>Eleutherodactylinae</taxon>
        <taxon>Eleutherodactylus</taxon>
        <taxon>Eleutherodactylus</taxon>
    </lineage>
</organism>
<gene>
    <name evidence="1" type="ORF">GDO78_018839</name>
</gene>
<keyword evidence="2" id="KW-1185">Reference proteome</keyword>
<dbReference type="AlphaFoldDB" id="A0A8J6EPB4"/>
<protein>
    <submittedName>
        <fullName evidence="1">Uncharacterized protein</fullName>
    </submittedName>
</protein>
<comment type="caution">
    <text evidence="1">The sequence shown here is derived from an EMBL/GenBank/DDBJ whole genome shotgun (WGS) entry which is preliminary data.</text>
</comment>
<reference evidence="1" key="1">
    <citation type="thesis" date="2020" institute="ProQuest LLC" country="789 East Eisenhower Parkway, Ann Arbor, MI, USA">
        <title>Comparative Genomics and Chromosome Evolution.</title>
        <authorList>
            <person name="Mudd A.B."/>
        </authorList>
    </citation>
    <scope>NUCLEOTIDE SEQUENCE</scope>
    <source>
        <strain evidence="1">HN-11 Male</strain>
        <tissue evidence="1">Kidney and liver</tissue>
    </source>
</reference>
<dbReference type="EMBL" id="WNTK01000047">
    <property type="protein sequence ID" value="KAG9472560.1"/>
    <property type="molecule type" value="Genomic_DNA"/>
</dbReference>
<evidence type="ECO:0000313" key="2">
    <source>
        <dbReference type="Proteomes" id="UP000770717"/>
    </source>
</evidence>
<sequence length="79" mass="9219">MGLLKDQVMQCKGLCRVFFHSHEKKLWGWWGQAELSHPAHEPLATPLICMDTRRLHNLLPFHWTAGNNMDNKFTSCDLE</sequence>
<dbReference type="Proteomes" id="UP000770717">
    <property type="component" value="Unassembled WGS sequence"/>
</dbReference>
<evidence type="ECO:0000313" key="1">
    <source>
        <dbReference type="EMBL" id="KAG9472560.1"/>
    </source>
</evidence>